<evidence type="ECO:0000256" key="5">
    <source>
        <dbReference type="ARBA" id="ARBA00022857"/>
    </source>
</evidence>
<dbReference type="eggNOG" id="KOG1210">
    <property type="taxonomic scope" value="Eukaryota"/>
</dbReference>
<evidence type="ECO:0000256" key="6">
    <source>
        <dbReference type="ARBA" id="ARBA00022919"/>
    </source>
</evidence>
<dbReference type="STRING" id="5722.A2E0P5"/>
<evidence type="ECO:0000256" key="9">
    <source>
        <dbReference type="ARBA" id="ARBA00026112"/>
    </source>
</evidence>
<dbReference type="InterPro" id="IPR045022">
    <property type="entry name" value="KDSR-like"/>
</dbReference>
<reference evidence="11" key="1">
    <citation type="submission" date="2006-10" db="EMBL/GenBank/DDBJ databases">
        <authorList>
            <person name="Amadeo P."/>
            <person name="Zhao Q."/>
            <person name="Wortman J."/>
            <person name="Fraser-Liggett C."/>
            <person name="Carlton J."/>
        </authorList>
    </citation>
    <scope>NUCLEOTIDE SEQUENCE</scope>
    <source>
        <strain evidence="11">G3</strain>
    </source>
</reference>
<keyword evidence="8" id="KW-0443">Lipid metabolism</keyword>
<evidence type="ECO:0000256" key="1">
    <source>
        <dbReference type="ARBA" id="ARBA00004240"/>
    </source>
</evidence>
<keyword evidence="7" id="KW-0560">Oxidoreductase</keyword>
<dbReference type="InterPro" id="IPR002347">
    <property type="entry name" value="SDR_fam"/>
</dbReference>
<dbReference type="KEGG" id="tva:4771775"/>
<dbReference type="PANTHER" id="PTHR43550:SF3">
    <property type="entry name" value="3-KETODIHYDROSPHINGOSINE REDUCTASE"/>
    <property type="match status" value="1"/>
</dbReference>
<proteinExistence type="predicted"/>
<comment type="pathway">
    <text evidence="2">Lipid metabolism; sphingolipid metabolism.</text>
</comment>
<dbReference type="OMA" id="PRQWGFF"/>
<gene>
    <name evidence="11" type="ORF">TVAG_468060</name>
</gene>
<evidence type="ECO:0000256" key="7">
    <source>
        <dbReference type="ARBA" id="ARBA00023002"/>
    </source>
</evidence>
<dbReference type="GO" id="GO:0006666">
    <property type="term" value="P:3-keto-sphinganine metabolic process"/>
    <property type="evidence" value="ECO:0000318"/>
    <property type="project" value="GO_Central"/>
</dbReference>
<evidence type="ECO:0000256" key="3">
    <source>
        <dbReference type="ARBA" id="ARBA00004991"/>
    </source>
</evidence>
<evidence type="ECO:0000256" key="10">
    <source>
        <dbReference type="SAM" id="Phobius"/>
    </source>
</evidence>
<evidence type="ECO:0000313" key="12">
    <source>
        <dbReference type="Proteomes" id="UP000001542"/>
    </source>
</evidence>
<dbReference type="SMR" id="A2E0P5"/>
<dbReference type="FunCoup" id="A2E0P5">
    <property type="interactions" value="103"/>
</dbReference>
<dbReference type="RefSeq" id="XP_001326013.1">
    <property type="nucleotide sequence ID" value="XM_001325978.1"/>
</dbReference>
<evidence type="ECO:0000313" key="11">
    <source>
        <dbReference type="EMBL" id="EAY13790.1"/>
    </source>
</evidence>
<evidence type="ECO:0000256" key="4">
    <source>
        <dbReference type="ARBA" id="ARBA00022824"/>
    </source>
</evidence>
<dbReference type="VEuPathDB" id="TrichDB:TVAGG3_0073750"/>
<dbReference type="VEuPathDB" id="TrichDB:TVAG_468060"/>
<keyword evidence="5" id="KW-0521">NADP</keyword>
<comment type="subcellular location">
    <subcellularLocation>
        <location evidence="1">Endoplasmic reticulum</location>
    </subcellularLocation>
</comment>
<dbReference type="GO" id="GO:0047560">
    <property type="term" value="F:3-dehydrosphinganine reductase activity"/>
    <property type="evidence" value="ECO:0000318"/>
    <property type="project" value="GO_Central"/>
</dbReference>
<keyword evidence="4" id="KW-0256">Endoplasmic reticulum</keyword>
<dbReference type="GO" id="GO:0005789">
    <property type="term" value="C:endoplasmic reticulum membrane"/>
    <property type="evidence" value="ECO:0000318"/>
    <property type="project" value="GO_Central"/>
</dbReference>
<feature type="transmembrane region" description="Helical" evidence="10">
    <location>
        <begin position="6"/>
        <end position="24"/>
    </location>
</feature>
<keyword evidence="12" id="KW-1185">Reference proteome</keyword>
<comment type="pathway">
    <text evidence="3">Sphingolipid metabolism.</text>
</comment>
<name>A2E0P5_TRIV3</name>
<dbReference type="EC" id="1.1.1.102" evidence="9"/>
<dbReference type="Proteomes" id="UP000001542">
    <property type="component" value="Unassembled WGS sequence"/>
</dbReference>
<dbReference type="GO" id="GO:0030148">
    <property type="term" value="P:sphingolipid biosynthetic process"/>
    <property type="evidence" value="ECO:0000318"/>
    <property type="project" value="GO_Central"/>
</dbReference>
<dbReference type="CDD" id="cd08939">
    <property type="entry name" value="KDSR-like_SDR_c"/>
    <property type="match status" value="1"/>
</dbReference>
<organism evidence="11 12">
    <name type="scientific">Trichomonas vaginalis (strain ATCC PRA-98 / G3)</name>
    <dbReference type="NCBI Taxonomy" id="412133"/>
    <lineage>
        <taxon>Eukaryota</taxon>
        <taxon>Metamonada</taxon>
        <taxon>Parabasalia</taxon>
        <taxon>Trichomonadida</taxon>
        <taxon>Trichomonadidae</taxon>
        <taxon>Trichomonas</taxon>
    </lineage>
</organism>
<keyword evidence="6" id="KW-0746">Sphingolipid metabolism</keyword>
<dbReference type="PANTHER" id="PTHR43550">
    <property type="entry name" value="3-KETODIHYDROSPHINGOSINE REDUCTASE"/>
    <property type="match status" value="1"/>
</dbReference>
<dbReference type="InParanoid" id="A2E0P5"/>
<dbReference type="Gene3D" id="3.40.50.720">
    <property type="entry name" value="NAD(P)-binding Rossmann-like Domain"/>
    <property type="match status" value="1"/>
</dbReference>
<dbReference type="SUPFAM" id="SSF51735">
    <property type="entry name" value="NAD(P)-binding Rossmann-fold domains"/>
    <property type="match status" value="1"/>
</dbReference>
<dbReference type="OrthoDB" id="10267115at2759"/>
<evidence type="ECO:0000256" key="2">
    <source>
        <dbReference type="ARBA" id="ARBA00004760"/>
    </source>
</evidence>
<evidence type="ECO:0000256" key="8">
    <source>
        <dbReference type="ARBA" id="ARBA00023098"/>
    </source>
</evidence>
<keyword evidence="10" id="KW-1133">Transmembrane helix</keyword>
<sequence>MLYILCLYILIGIVALLVAGWRILTRRMPNMKGKHVVITGGSSGLGIALAKEAFNNGAAHVTLIARKQEQLEAASAKIPHKEDQAIHIISADVTNVESLQNAFNQIKDLGLKIDYLFPNAGYARPGEFDQLPIEEFKNLMNVNGIGAILSTRMAYTLLNEGAHITFSGSICSLLTFSGYAAYGPSKFALKGFADTIRNEFSHKSIHVHMGIYSSMDSPGFAIENKYKPTACAAIEGTANLFSPETIAKYVYWGINRNDYFIYTEILTFFIINVSYGIAPSNNIFADLFFAPFVPIIRYFTVKYIDGLAGLPNENKPKND</sequence>
<keyword evidence="10" id="KW-0472">Membrane</keyword>
<reference evidence="11" key="2">
    <citation type="journal article" date="2007" name="Science">
        <title>Draft genome sequence of the sexually transmitted pathogen Trichomonas vaginalis.</title>
        <authorList>
            <person name="Carlton J.M."/>
            <person name="Hirt R.P."/>
            <person name="Silva J.C."/>
            <person name="Delcher A.L."/>
            <person name="Schatz M."/>
            <person name="Zhao Q."/>
            <person name="Wortman J.R."/>
            <person name="Bidwell S.L."/>
            <person name="Alsmark U.C.M."/>
            <person name="Besteiro S."/>
            <person name="Sicheritz-Ponten T."/>
            <person name="Noel C.J."/>
            <person name="Dacks J.B."/>
            <person name="Foster P.G."/>
            <person name="Simillion C."/>
            <person name="Van de Peer Y."/>
            <person name="Miranda-Saavedra D."/>
            <person name="Barton G.J."/>
            <person name="Westrop G.D."/>
            <person name="Mueller S."/>
            <person name="Dessi D."/>
            <person name="Fiori P.L."/>
            <person name="Ren Q."/>
            <person name="Paulsen I."/>
            <person name="Zhang H."/>
            <person name="Bastida-Corcuera F.D."/>
            <person name="Simoes-Barbosa A."/>
            <person name="Brown M.T."/>
            <person name="Hayes R.D."/>
            <person name="Mukherjee M."/>
            <person name="Okumura C.Y."/>
            <person name="Schneider R."/>
            <person name="Smith A.J."/>
            <person name="Vanacova S."/>
            <person name="Villalvazo M."/>
            <person name="Haas B.J."/>
            <person name="Pertea M."/>
            <person name="Feldblyum T.V."/>
            <person name="Utterback T.R."/>
            <person name="Shu C.L."/>
            <person name="Osoegawa K."/>
            <person name="de Jong P.J."/>
            <person name="Hrdy I."/>
            <person name="Horvathova L."/>
            <person name="Zubacova Z."/>
            <person name="Dolezal P."/>
            <person name="Malik S.B."/>
            <person name="Logsdon J.M. Jr."/>
            <person name="Henze K."/>
            <person name="Gupta A."/>
            <person name="Wang C.C."/>
            <person name="Dunne R.L."/>
            <person name="Upcroft J.A."/>
            <person name="Upcroft P."/>
            <person name="White O."/>
            <person name="Salzberg S.L."/>
            <person name="Tang P."/>
            <person name="Chiu C.-H."/>
            <person name="Lee Y.-S."/>
            <person name="Embley T.M."/>
            <person name="Coombs G.H."/>
            <person name="Mottram J.C."/>
            <person name="Tachezy J."/>
            <person name="Fraser-Liggett C.M."/>
            <person name="Johnson P.J."/>
        </authorList>
    </citation>
    <scope>NUCLEOTIDE SEQUENCE [LARGE SCALE GENOMIC DNA]</scope>
    <source>
        <strain evidence="11">G3</strain>
    </source>
</reference>
<dbReference type="InterPro" id="IPR036291">
    <property type="entry name" value="NAD(P)-bd_dom_sf"/>
</dbReference>
<dbReference type="Pfam" id="PF00106">
    <property type="entry name" value="adh_short"/>
    <property type="match status" value="1"/>
</dbReference>
<dbReference type="EMBL" id="DS113280">
    <property type="protein sequence ID" value="EAY13790.1"/>
    <property type="molecule type" value="Genomic_DNA"/>
</dbReference>
<keyword evidence="10" id="KW-0812">Transmembrane</keyword>
<protein>
    <recommendedName>
        <fullName evidence="9">3-dehydrosphinganine reductase</fullName>
        <ecNumber evidence="9">1.1.1.102</ecNumber>
    </recommendedName>
</protein>
<dbReference type="AlphaFoldDB" id="A2E0P5"/>
<accession>A2E0P5</accession>
<dbReference type="PRINTS" id="PR00081">
    <property type="entry name" value="GDHRDH"/>
</dbReference>